<protein>
    <recommendedName>
        <fullName evidence="3">Expansin-like EG45 domain-containing protein</fullName>
    </recommendedName>
</protein>
<evidence type="ECO:0000313" key="5">
    <source>
        <dbReference type="Proteomes" id="UP000308549"/>
    </source>
</evidence>
<sequence>MYTQAATILAFATAALASVTPGMKLDERSLVRRSLSGQATYYGGNVQGGACSFSTYTLPSGLYGTALSDSNWNTAGNCGGCISVNYGGKSVTAMIIDECPGCGSNHLDLFPDAFKALDNPSAGVIDVTWDYIVCPTSAISASDPLEIHMKSGVSEYWFSAQVVGARRRTSKLEVSTDQGSTWQAADRTDYNFYEINSGVGASSAWVRTTSNVGTTVVVKDVPMTGDSVTKAGENYS</sequence>
<dbReference type="OrthoDB" id="406505at2759"/>
<dbReference type="AlphaFoldDB" id="A0A4U0TQN4"/>
<keyword evidence="1 2" id="KW-0732">Signal</keyword>
<dbReference type="InterPro" id="IPR049818">
    <property type="entry name" value="Expansin_EXLX1-like"/>
</dbReference>
<accession>A0A4U0TQN4</accession>
<dbReference type="Gene3D" id="2.40.40.10">
    <property type="entry name" value="RlpA-like domain"/>
    <property type="match status" value="1"/>
</dbReference>
<dbReference type="PANTHER" id="PTHR31836:SF21">
    <property type="entry name" value="EXPANSIN-LIKE PROTEIN 7"/>
    <property type="match status" value="1"/>
</dbReference>
<feature type="chain" id="PRO_5020909733" description="Expansin-like EG45 domain-containing protein" evidence="2">
    <location>
        <begin position="18"/>
        <end position="236"/>
    </location>
</feature>
<dbReference type="NCBIfam" id="NF041144">
    <property type="entry name" value="expansin_EXLX1"/>
    <property type="match status" value="1"/>
</dbReference>
<dbReference type="PANTHER" id="PTHR31836">
    <property type="match status" value="1"/>
</dbReference>
<dbReference type="InterPro" id="IPR051477">
    <property type="entry name" value="Expansin_CellWall"/>
</dbReference>
<comment type="caution">
    <text evidence="4">The sequence shown here is derived from an EMBL/GenBank/DDBJ whole genome shotgun (WGS) entry which is preliminary data.</text>
</comment>
<evidence type="ECO:0000313" key="4">
    <source>
        <dbReference type="EMBL" id="TKA24431.1"/>
    </source>
</evidence>
<proteinExistence type="predicted"/>
<dbReference type="InterPro" id="IPR036749">
    <property type="entry name" value="Expansin_CBD_sf"/>
</dbReference>
<gene>
    <name evidence="4" type="ORF">B0A50_06751</name>
</gene>
<evidence type="ECO:0000259" key="3">
    <source>
        <dbReference type="PROSITE" id="PS50842"/>
    </source>
</evidence>
<dbReference type="Gene3D" id="2.60.40.760">
    <property type="entry name" value="Expansin, cellulose-binding-like domain"/>
    <property type="match status" value="1"/>
</dbReference>
<dbReference type="InterPro" id="IPR036908">
    <property type="entry name" value="RlpA-like_sf"/>
</dbReference>
<dbReference type="Pfam" id="PF03330">
    <property type="entry name" value="DPBB_1"/>
    <property type="match status" value="1"/>
</dbReference>
<dbReference type="SUPFAM" id="SSF50685">
    <property type="entry name" value="Barwin-like endoglucanases"/>
    <property type="match status" value="1"/>
</dbReference>
<dbReference type="InterPro" id="IPR009009">
    <property type="entry name" value="RlpA-like_DPBB"/>
</dbReference>
<dbReference type="PROSITE" id="PS50842">
    <property type="entry name" value="EXPANSIN_EG45"/>
    <property type="match status" value="1"/>
</dbReference>
<evidence type="ECO:0000256" key="1">
    <source>
        <dbReference type="ARBA" id="ARBA00022729"/>
    </source>
</evidence>
<keyword evidence="5" id="KW-1185">Reference proteome</keyword>
<name>A0A4U0TQN4_9PEZI</name>
<dbReference type="CDD" id="cd22271">
    <property type="entry name" value="DPBB_EXP_N-like"/>
    <property type="match status" value="1"/>
</dbReference>
<dbReference type="InterPro" id="IPR007112">
    <property type="entry name" value="Expansin/allergen_DPBB_dom"/>
</dbReference>
<evidence type="ECO:0000256" key="2">
    <source>
        <dbReference type="SAM" id="SignalP"/>
    </source>
</evidence>
<dbReference type="EMBL" id="NAJL01000044">
    <property type="protein sequence ID" value="TKA24431.1"/>
    <property type="molecule type" value="Genomic_DNA"/>
</dbReference>
<dbReference type="Proteomes" id="UP000308549">
    <property type="component" value="Unassembled WGS sequence"/>
</dbReference>
<feature type="signal peptide" evidence="2">
    <location>
        <begin position="1"/>
        <end position="17"/>
    </location>
</feature>
<organism evidence="4 5">
    <name type="scientific">Salinomyces thailandicus</name>
    <dbReference type="NCBI Taxonomy" id="706561"/>
    <lineage>
        <taxon>Eukaryota</taxon>
        <taxon>Fungi</taxon>
        <taxon>Dikarya</taxon>
        <taxon>Ascomycota</taxon>
        <taxon>Pezizomycotina</taxon>
        <taxon>Dothideomycetes</taxon>
        <taxon>Dothideomycetidae</taxon>
        <taxon>Mycosphaerellales</taxon>
        <taxon>Teratosphaeriaceae</taxon>
        <taxon>Salinomyces</taxon>
    </lineage>
</organism>
<feature type="domain" description="Expansin-like EG45" evidence="3">
    <location>
        <begin position="48"/>
        <end position="134"/>
    </location>
</feature>
<reference evidence="4 5" key="1">
    <citation type="submission" date="2017-03" db="EMBL/GenBank/DDBJ databases">
        <title>Genomes of endolithic fungi from Antarctica.</title>
        <authorList>
            <person name="Coleine C."/>
            <person name="Masonjones S."/>
            <person name="Stajich J.E."/>
        </authorList>
    </citation>
    <scope>NUCLEOTIDE SEQUENCE [LARGE SCALE GENOMIC DNA]</scope>
    <source>
        <strain evidence="4 5">CCFEE 6315</strain>
    </source>
</reference>